<accession>A0A8R2JQ99</accession>
<dbReference type="OrthoDB" id="10332022at2759"/>
<dbReference type="EnsemblMetazoa" id="XM_029488065.1">
    <property type="protein sequence ID" value="XP_029343925.1"/>
    <property type="gene ID" value="LOC107883156"/>
</dbReference>
<feature type="compositionally biased region" description="Gly residues" evidence="1">
    <location>
        <begin position="64"/>
        <end position="76"/>
    </location>
</feature>
<feature type="region of interest" description="Disordered" evidence="1">
    <location>
        <begin position="62"/>
        <end position="121"/>
    </location>
</feature>
<dbReference type="GeneID" id="107883156"/>
<evidence type="ECO:0000256" key="1">
    <source>
        <dbReference type="SAM" id="MobiDB-lite"/>
    </source>
</evidence>
<evidence type="ECO:0000313" key="2">
    <source>
        <dbReference type="EnsemblMetazoa" id="XP_029343925.1"/>
    </source>
</evidence>
<name>A0A8R2JQ99_ACYPI</name>
<keyword evidence="3" id="KW-1185">Reference proteome</keyword>
<reference evidence="3" key="1">
    <citation type="submission" date="2010-06" db="EMBL/GenBank/DDBJ databases">
        <authorList>
            <person name="Jiang H."/>
            <person name="Abraham K."/>
            <person name="Ali S."/>
            <person name="Alsbrooks S.L."/>
            <person name="Anim B.N."/>
            <person name="Anosike U.S."/>
            <person name="Attaway T."/>
            <person name="Bandaranaike D.P."/>
            <person name="Battles P.K."/>
            <person name="Bell S.N."/>
            <person name="Bell A.V."/>
            <person name="Beltran B."/>
            <person name="Bickham C."/>
            <person name="Bustamante Y."/>
            <person name="Caleb T."/>
            <person name="Canada A."/>
            <person name="Cardenas V."/>
            <person name="Carter K."/>
            <person name="Chacko J."/>
            <person name="Chandrabose M.N."/>
            <person name="Chavez D."/>
            <person name="Chavez A."/>
            <person name="Chen L."/>
            <person name="Chu H.-S."/>
            <person name="Claassen K.J."/>
            <person name="Cockrell R."/>
            <person name="Collins M."/>
            <person name="Cooper J.A."/>
            <person name="Cree A."/>
            <person name="Curry S.M."/>
            <person name="Da Y."/>
            <person name="Dao M.D."/>
            <person name="Das B."/>
            <person name="Davila M.-L."/>
            <person name="Davy-Carroll L."/>
            <person name="Denson S."/>
            <person name="Dinh H."/>
            <person name="Ebong V.E."/>
            <person name="Edwards J.R."/>
            <person name="Egan A."/>
            <person name="El-Daye J."/>
            <person name="Escobedo L."/>
            <person name="Fernandez S."/>
            <person name="Fernando P.R."/>
            <person name="Flagg N."/>
            <person name="Forbes L.D."/>
            <person name="Fowler R.G."/>
            <person name="Fu Q."/>
            <person name="Gabisi R.A."/>
            <person name="Ganer J."/>
            <person name="Garbino Pronczuk A."/>
            <person name="Garcia R.M."/>
            <person name="Garner T."/>
            <person name="Garrett T.E."/>
            <person name="Gonzalez D.A."/>
            <person name="Hamid H."/>
            <person name="Hawkins E.S."/>
            <person name="Hirani K."/>
            <person name="Hogues M.E."/>
            <person name="Hollins B."/>
            <person name="Hsiao C.-H."/>
            <person name="Jabil R."/>
            <person name="James M.L."/>
            <person name="Jhangiani S.N."/>
            <person name="Johnson B."/>
            <person name="Johnson Q."/>
            <person name="Joshi V."/>
            <person name="Kalu J.B."/>
            <person name="Kam C."/>
            <person name="Kashfia A."/>
            <person name="Keebler J."/>
            <person name="Kisamo H."/>
            <person name="Kovar C.L."/>
            <person name="Lago L.A."/>
            <person name="Lai C.-Y."/>
            <person name="Laidlaw J."/>
            <person name="Lara F."/>
            <person name="Le T.-K."/>
            <person name="Lee S.L."/>
            <person name="Legall F.H."/>
            <person name="Lemon S.J."/>
            <person name="Lewis L.R."/>
            <person name="Li B."/>
            <person name="Liu Y."/>
            <person name="Liu Y.-S."/>
            <person name="Lopez J."/>
            <person name="Lozado R.J."/>
            <person name="Lu J."/>
            <person name="Madu R.C."/>
            <person name="Maheshwari M."/>
            <person name="Maheshwari R."/>
            <person name="Malloy K."/>
            <person name="Martinez E."/>
            <person name="Mathew T."/>
            <person name="Mercado I.C."/>
            <person name="Mercado C."/>
            <person name="Meyer B."/>
            <person name="Montgomery K."/>
            <person name="Morgan M.B."/>
            <person name="Munidasa M."/>
            <person name="Nazareth L.V."/>
            <person name="Nelson J."/>
            <person name="Ng B.M."/>
            <person name="Nguyen N.B."/>
            <person name="Nguyen P.Q."/>
            <person name="Nguyen T."/>
            <person name="Obregon M."/>
            <person name="Okwuonu G.O."/>
            <person name="Onwere C.G."/>
            <person name="Orozco G."/>
            <person name="Parra A."/>
            <person name="Patel S."/>
            <person name="Patil S."/>
            <person name="Perez A."/>
            <person name="Perez Y."/>
            <person name="Pham C."/>
            <person name="Primus E.L."/>
            <person name="Pu L.-L."/>
            <person name="Puazo M."/>
            <person name="Qin X."/>
            <person name="Quiroz J.B."/>
            <person name="Reese J."/>
            <person name="Richards S."/>
            <person name="Rives C.M."/>
            <person name="Robberts R."/>
            <person name="Ruiz S.J."/>
            <person name="Ruiz M.J."/>
            <person name="Santibanez J."/>
            <person name="Schneider B.W."/>
            <person name="Sisson I."/>
            <person name="Smith M."/>
            <person name="Sodergren E."/>
            <person name="Song X.-Z."/>
            <person name="Song B.B."/>
            <person name="Summersgill H."/>
            <person name="Thelus R."/>
            <person name="Thornton R.D."/>
            <person name="Trejos Z.Y."/>
            <person name="Usmani K."/>
            <person name="Vattathil S."/>
            <person name="Villasana D."/>
            <person name="Walker D.L."/>
            <person name="Wang S."/>
            <person name="Wang K."/>
            <person name="White C.S."/>
            <person name="Williams A.C."/>
            <person name="Williamson J."/>
            <person name="Wilson K."/>
            <person name="Woghiren I.O."/>
            <person name="Woodworth J.R."/>
            <person name="Worley K.C."/>
            <person name="Wright R.A."/>
            <person name="Wu W."/>
            <person name="Young L."/>
            <person name="Zhang L."/>
            <person name="Zhang J."/>
            <person name="Zhu Y."/>
            <person name="Muzny D.M."/>
            <person name="Weinstock G."/>
            <person name="Gibbs R.A."/>
        </authorList>
    </citation>
    <scope>NUCLEOTIDE SEQUENCE [LARGE SCALE GENOMIC DNA]</scope>
    <source>
        <strain evidence="3">LSR1</strain>
    </source>
</reference>
<dbReference type="RefSeq" id="XP_029343925.1">
    <property type="nucleotide sequence ID" value="XM_029488065.1"/>
</dbReference>
<sequence>MQYLPVKWMSSPYLKEKLYYTVRIEEDILVKLIKAMYATVKLQGENFDNHRCDAGVRDFDIGNSGNGGTNGNGGYNSGAVAHGPSGNEGARGPAGGREWTNHVGVHRTLGYESQDENAAKP</sequence>
<dbReference type="Proteomes" id="UP000007819">
    <property type="component" value="Chromosome X"/>
</dbReference>
<organism evidence="2 3">
    <name type="scientific">Acyrthosiphon pisum</name>
    <name type="common">Pea aphid</name>
    <dbReference type="NCBI Taxonomy" id="7029"/>
    <lineage>
        <taxon>Eukaryota</taxon>
        <taxon>Metazoa</taxon>
        <taxon>Ecdysozoa</taxon>
        <taxon>Arthropoda</taxon>
        <taxon>Hexapoda</taxon>
        <taxon>Insecta</taxon>
        <taxon>Pterygota</taxon>
        <taxon>Neoptera</taxon>
        <taxon>Paraneoptera</taxon>
        <taxon>Hemiptera</taxon>
        <taxon>Sternorrhyncha</taxon>
        <taxon>Aphidomorpha</taxon>
        <taxon>Aphidoidea</taxon>
        <taxon>Aphididae</taxon>
        <taxon>Macrosiphini</taxon>
        <taxon>Acyrthosiphon</taxon>
    </lineage>
</organism>
<evidence type="ECO:0000313" key="3">
    <source>
        <dbReference type="Proteomes" id="UP000007819"/>
    </source>
</evidence>
<proteinExistence type="predicted"/>
<protein>
    <submittedName>
        <fullName evidence="2">Uncharacterized protein</fullName>
    </submittedName>
</protein>
<dbReference type="KEGG" id="api:107883156"/>
<reference evidence="2" key="2">
    <citation type="submission" date="2022-06" db="UniProtKB">
        <authorList>
            <consortium name="EnsemblMetazoa"/>
        </authorList>
    </citation>
    <scope>IDENTIFICATION</scope>
</reference>
<dbReference type="AlphaFoldDB" id="A0A8R2JQ99"/>